<evidence type="ECO:0000256" key="5">
    <source>
        <dbReference type="ARBA" id="ARBA00093765"/>
    </source>
</evidence>
<keyword evidence="3" id="KW-1005">Bacterial flagellum biogenesis</keyword>
<comment type="similarity">
    <text evidence="6">Belongs to the bacillales FliT family.</text>
</comment>
<dbReference type="Pfam" id="PF05400">
    <property type="entry name" value="FliT"/>
    <property type="match status" value="1"/>
</dbReference>
<evidence type="ECO:0000256" key="3">
    <source>
        <dbReference type="ARBA" id="ARBA00022795"/>
    </source>
</evidence>
<organism evidence="8 9">
    <name type="scientific">Peribacillus simplex</name>
    <dbReference type="NCBI Taxonomy" id="1478"/>
    <lineage>
        <taxon>Bacteria</taxon>
        <taxon>Bacillati</taxon>
        <taxon>Bacillota</taxon>
        <taxon>Bacilli</taxon>
        <taxon>Bacillales</taxon>
        <taxon>Bacillaceae</taxon>
        <taxon>Peribacillus</taxon>
    </lineage>
</organism>
<dbReference type="InterPro" id="IPR008622">
    <property type="entry name" value="FliT"/>
</dbReference>
<evidence type="ECO:0000256" key="1">
    <source>
        <dbReference type="ARBA" id="ARBA00004514"/>
    </source>
</evidence>
<gene>
    <name evidence="8" type="ORF">SRABI133_02072</name>
</gene>
<comment type="function">
    <text evidence="5">May act as an export chaperone for the filament capping protein FliD.</text>
</comment>
<dbReference type="AlphaFoldDB" id="A0A9W4PEM4"/>
<protein>
    <recommendedName>
        <fullName evidence="7">Flagellar protein FliT</fullName>
    </recommendedName>
</protein>
<keyword evidence="4" id="KW-0143">Chaperone</keyword>
<keyword evidence="2" id="KW-0963">Cytoplasm</keyword>
<evidence type="ECO:0000256" key="4">
    <source>
        <dbReference type="ARBA" id="ARBA00023186"/>
    </source>
</evidence>
<dbReference type="RefSeq" id="WP_230301804.1">
    <property type="nucleotide sequence ID" value="NZ_CAKKMG010000021.1"/>
</dbReference>
<comment type="caution">
    <text evidence="8">The sequence shown here is derived from an EMBL/GenBank/DDBJ whole genome shotgun (WGS) entry which is preliminary data.</text>
</comment>
<reference evidence="8" key="1">
    <citation type="submission" date="2021-11" db="EMBL/GenBank/DDBJ databases">
        <authorList>
            <person name="Bulgarelli D."/>
        </authorList>
    </citation>
    <scope>NUCLEOTIDE SEQUENCE</scope>
    <source>
        <strain evidence="8">Bi133</strain>
    </source>
</reference>
<proteinExistence type="inferred from homology"/>
<name>A0A9W4PEM4_9BACI</name>
<accession>A0A9W4PEM4</accession>
<evidence type="ECO:0000313" key="9">
    <source>
        <dbReference type="Proteomes" id="UP000789326"/>
    </source>
</evidence>
<evidence type="ECO:0000256" key="6">
    <source>
        <dbReference type="ARBA" id="ARBA00093785"/>
    </source>
</evidence>
<evidence type="ECO:0000313" key="8">
    <source>
        <dbReference type="EMBL" id="CAH0207305.1"/>
    </source>
</evidence>
<dbReference type="Proteomes" id="UP000789326">
    <property type="component" value="Unassembled WGS sequence"/>
</dbReference>
<comment type="subcellular location">
    <subcellularLocation>
        <location evidence="1">Cytoplasm</location>
        <location evidence="1">Cytosol</location>
    </subcellularLocation>
</comment>
<dbReference type="EMBL" id="CAKKMG010000021">
    <property type="protein sequence ID" value="CAH0207305.1"/>
    <property type="molecule type" value="Genomic_DNA"/>
</dbReference>
<evidence type="ECO:0000256" key="2">
    <source>
        <dbReference type="ARBA" id="ARBA00022490"/>
    </source>
</evidence>
<evidence type="ECO:0000256" key="7">
    <source>
        <dbReference type="ARBA" id="ARBA00093797"/>
    </source>
</evidence>
<sequence>MVIRTFHDLTAELLAVLEDRTITERDHKIERVTMLIDQRDGLLSQIKPPFTGEEQQLGRAVMLLNQQVDHLLKLQKQEIQRNIQEINKKKRSSNKYTNPYESLSVDGMFYDKRN</sequence>